<evidence type="ECO:0000256" key="2">
    <source>
        <dbReference type="ARBA" id="ARBA00005194"/>
    </source>
</evidence>
<dbReference type="SUPFAM" id="SSF51230">
    <property type="entry name" value="Single hybrid motif"/>
    <property type="match status" value="1"/>
</dbReference>
<dbReference type="Pfam" id="PF00364">
    <property type="entry name" value="Biotin_lipoyl"/>
    <property type="match status" value="1"/>
</dbReference>
<feature type="domain" description="Lipoyl-binding" evidence="9">
    <location>
        <begin position="95"/>
        <end position="171"/>
    </location>
</feature>
<dbReference type="GO" id="GO:0009317">
    <property type="term" value="C:acetyl-CoA carboxylase complex"/>
    <property type="evidence" value="ECO:0007669"/>
    <property type="project" value="InterPro"/>
</dbReference>
<dbReference type="Gene3D" id="2.40.50.100">
    <property type="match status" value="1"/>
</dbReference>
<sequence length="173" mass="17124">MTHKPPVDPSVDHVRVLIEEFTRSGIATLHLRAGSFELLLSNDPAAPTLAGAPAAPAPVAVPVPVAAAAVAPAPVAAPAASPAPAAVSSSVPDGAVVITAPNLGTFYRAPKPGAAAYVEIGGKVGPDDEICLIEVMKLFTAVKAGQAGTIVAVLAEDGAMVEAGQPLFALVAD</sequence>
<accession>A0A7X1G147</accession>
<evidence type="ECO:0000313" key="11">
    <source>
        <dbReference type="Proteomes" id="UP000551327"/>
    </source>
</evidence>
<dbReference type="CDD" id="cd06850">
    <property type="entry name" value="biotinyl_domain"/>
    <property type="match status" value="1"/>
</dbReference>
<reference evidence="10 11" key="1">
    <citation type="submission" date="2020-08" db="EMBL/GenBank/DDBJ databases">
        <title>The genome sequence of type strain Novosphingobium piscinae KCTC 42194.</title>
        <authorList>
            <person name="Liu Y."/>
        </authorList>
    </citation>
    <scope>NUCLEOTIDE SEQUENCE [LARGE SCALE GENOMIC DNA]</scope>
    <source>
        <strain evidence="10 11">KCTC 42194</strain>
    </source>
</reference>
<protein>
    <recommendedName>
        <fullName evidence="8">Biotin carboxyl carrier protein of acetyl-CoA carboxylase</fullName>
    </recommendedName>
</protein>
<dbReference type="RefSeq" id="WP_185680446.1">
    <property type="nucleotide sequence ID" value="NZ_JACLAX010000022.1"/>
</dbReference>
<evidence type="ECO:0000256" key="7">
    <source>
        <dbReference type="ARBA" id="ARBA00023267"/>
    </source>
</evidence>
<keyword evidence="3 8" id="KW-0444">Lipid biosynthesis</keyword>
<dbReference type="InterPro" id="IPR000089">
    <property type="entry name" value="Biotin_lipoyl"/>
</dbReference>
<dbReference type="InterPro" id="IPR001882">
    <property type="entry name" value="Biotin_BS"/>
</dbReference>
<evidence type="ECO:0000313" key="10">
    <source>
        <dbReference type="EMBL" id="MBC2670584.1"/>
    </source>
</evidence>
<gene>
    <name evidence="10" type="ORF">H7F53_15640</name>
</gene>
<keyword evidence="6 8" id="KW-0275">Fatty acid biosynthesis</keyword>
<dbReference type="InterPro" id="IPR011053">
    <property type="entry name" value="Single_hybrid_motif"/>
</dbReference>
<evidence type="ECO:0000256" key="6">
    <source>
        <dbReference type="ARBA" id="ARBA00023160"/>
    </source>
</evidence>
<comment type="pathway">
    <text evidence="2 8">Lipid metabolism; fatty acid biosynthesis.</text>
</comment>
<dbReference type="AlphaFoldDB" id="A0A7X1G147"/>
<comment type="function">
    <text evidence="1 8">This protein is a component of the acetyl coenzyme A carboxylase complex; first, biotin carboxylase catalyzes the carboxylation of the carrier protein and then the transcarboxylase transfers the carboxyl group to form malonyl-CoA.</text>
</comment>
<evidence type="ECO:0000256" key="5">
    <source>
        <dbReference type="ARBA" id="ARBA00023098"/>
    </source>
</evidence>
<dbReference type="GO" id="GO:0003989">
    <property type="term" value="F:acetyl-CoA carboxylase activity"/>
    <property type="evidence" value="ECO:0007669"/>
    <property type="project" value="InterPro"/>
</dbReference>
<dbReference type="InterPro" id="IPR001249">
    <property type="entry name" value="AcCoA_biotinCC"/>
</dbReference>
<dbReference type="EMBL" id="JACLAX010000022">
    <property type="protein sequence ID" value="MBC2670584.1"/>
    <property type="molecule type" value="Genomic_DNA"/>
</dbReference>
<evidence type="ECO:0000256" key="1">
    <source>
        <dbReference type="ARBA" id="ARBA00003761"/>
    </source>
</evidence>
<dbReference type="Proteomes" id="UP000551327">
    <property type="component" value="Unassembled WGS sequence"/>
</dbReference>
<dbReference type="PROSITE" id="PS50968">
    <property type="entry name" value="BIOTINYL_LIPOYL"/>
    <property type="match status" value="1"/>
</dbReference>
<dbReference type="PROSITE" id="PS00188">
    <property type="entry name" value="BIOTIN"/>
    <property type="match status" value="1"/>
</dbReference>
<dbReference type="PRINTS" id="PR01071">
    <property type="entry name" value="ACOABIOTINCC"/>
</dbReference>
<organism evidence="10 11">
    <name type="scientific">Novosphingobium piscinae</name>
    <dbReference type="NCBI Taxonomy" id="1507448"/>
    <lineage>
        <taxon>Bacteria</taxon>
        <taxon>Pseudomonadati</taxon>
        <taxon>Pseudomonadota</taxon>
        <taxon>Alphaproteobacteria</taxon>
        <taxon>Sphingomonadales</taxon>
        <taxon>Sphingomonadaceae</taxon>
        <taxon>Novosphingobium</taxon>
    </lineage>
</organism>
<keyword evidence="5 8" id="KW-0443">Lipid metabolism</keyword>
<evidence type="ECO:0000256" key="3">
    <source>
        <dbReference type="ARBA" id="ARBA00022516"/>
    </source>
</evidence>
<comment type="caution">
    <text evidence="10">The sequence shown here is derived from an EMBL/GenBank/DDBJ whole genome shotgun (WGS) entry which is preliminary data.</text>
</comment>
<evidence type="ECO:0000259" key="9">
    <source>
        <dbReference type="PROSITE" id="PS50968"/>
    </source>
</evidence>
<proteinExistence type="predicted"/>
<keyword evidence="4 8" id="KW-0276">Fatty acid metabolism</keyword>
<dbReference type="GO" id="GO:0006633">
    <property type="term" value="P:fatty acid biosynthetic process"/>
    <property type="evidence" value="ECO:0007669"/>
    <property type="project" value="UniProtKB-UniPathway"/>
</dbReference>
<keyword evidence="7 8" id="KW-0092">Biotin</keyword>
<keyword evidence="11" id="KW-1185">Reference proteome</keyword>
<evidence type="ECO:0000256" key="8">
    <source>
        <dbReference type="RuleBase" id="RU364072"/>
    </source>
</evidence>
<name>A0A7X1G147_9SPHN</name>
<dbReference type="UniPathway" id="UPA00094"/>
<evidence type="ECO:0000256" key="4">
    <source>
        <dbReference type="ARBA" id="ARBA00022832"/>
    </source>
</evidence>